<evidence type="ECO:0000256" key="4">
    <source>
        <dbReference type="ARBA" id="ARBA00022741"/>
    </source>
</evidence>
<evidence type="ECO:0000256" key="9">
    <source>
        <dbReference type="SAM" id="MobiDB-lite"/>
    </source>
</evidence>
<comment type="catalytic activity">
    <reaction evidence="7">
        <text>L-threonyl-[protein] + ATP = O-phospho-L-threonyl-[protein] + ADP + H(+)</text>
        <dbReference type="Rhea" id="RHEA:46608"/>
        <dbReference type="Rhea" id="RHEA-COMP:11060"/>
        <dbReference type="Rhea" id="RHEA-COMP:11605"/>
        <dbReference type="ChEBI" id="CHEBI:15378"/>
        <dbReference type="ChEBI" id="CHEBI:30013"/>
        <dbReference type="ChEBI" id="CHEBI:30616"/>
        <dbReference type="ChEBI" id="CHEBI:61977"/>
        <dbReference type="ChEBI" id="CHEBI:456216"/>
        <dbReference type="EC" id="2.7.11.1"/>
    </reaction>
</comment>
<dbReference type="CDD" id="cd12122">
    <property type="entry name" value="AMPKA_C"/>
    <property type="match status" value="1"/>
</dbReference>
<evidence type="ECO:0000256" key="1">
    <source>
        <dbReference type="ARBA" id="ARBA00012513"/>
    </source>
</evidence>
<dbReference type="SUPFAM" id="SSF103243">
    <property type="entry name" value="KA1-like"/>
    <property type="match status" value="1"/>
</dbReference>
<evidence type="ECO:0000256" key="3">
    <source>
        <dbReference type="ARBA" id="ARBA00022679"/>
    </source>
</evidence>
<comment type="catalytic activity">
    <reaction evidence="8">
        <text>L-seryl-[protein] + ATP = O-phospho-L-seryl-[protein] + ADP + H(+)</text>
        <dbReference type="Rhea" id="RHEA:17989"/>
        <dbReference type="Rhea" id="RHEA-COMP:9863"/>
        <dbReference type="Rhea" id="RHEA-COMP:11604"/>
        <dbReference type="ChEBI" id="CHEBI:15378"/>
        <dbReference type="ChEBI" id="CHEBI:29999"/>
        <dbReference type="ChEBI" id="CHEBI:30616"/>
        <dbReference type="ChEBI" id="CHEBI:83421"/>
        <dbReference type="ChEBI" id="CHEBI:456216"/>
        <dbReference type="EC" id="2.7.11.1"/>
    </reaction>
</comment>
<feature type="compositionally biased region" description="Polar residues" evidence="9">
    <location>
        <begin position="7"/>
        <end position="34"/>
    </location>
</feature>
<evidence type="ECO:0000256" key="2">
    <source>
        <dbReference type="ARBA" id="ARBA00022527"/>
    </source>
</evidence>
<evidence type="ECO:0000256" key="7">
    <source>
        <dbReference type="ARBA" id="ARBA00047899"/>
    </source>
</evidence>
<feature type="region of interest" description="Disordered" evidence="9">
    <location>
        <begin position="1"/>
        <end position="36"/>
    </location>
</feature>
<keyword evidence="5" id="KW-0418">Kinase</keyword>
<evidence type="ECO:0000256" key="8">
    <source>
        <dbReference type="ARBA" id="ARBA00048679"/>
    </source>
</evidence>
<dbReference type="GO" id="GO:0004674">
    <property type="term" value="F:protein serine/threonine kinase activity"/>
    <property type="evidence" value="ECO:0007669"/>
    <property type="project" value="UniProtKB-KW"/>
</dbReference>
<dbReference type="Pfam" id="PF02149">
    <property type="entry name" value="KA1"/>
    <property type="match status" value="1"/>
</dbReference>
<evidence type="ECO:0000256" key="5">
    <source>
        <dbReference type="ARBA" id="ARBA00022777"/>
    </source>
</evidence>
<dbReference type="InterPro" id="IPR001772">
    <property type="entry name" value="KA1_dom"/>
</dbReference>
<keyword evidence="3" id="KW-0808">Transferase</keyword>
<dbReference type="Gene3D" id="3.30.310.80">
    <property type="entry name" value="Kinase associated domain 1, KA1"/>
    <property type="match status" value="1"/>
</dbReference>
<dbReference type="EC" id="2.7.11.1" evidence="1"/>
<evidence type="ECO:0000259" key="10">
    <source>
        <dbReference type="Pfam" id="PF02149"/>
    </source>
</evidence>
<organism evidence="11 12">
    <name type="scientific">Triticum turgidum subsp. durum</name>
    <name type="common">Durum wheat</name>
    <name type="synonym">Triticum durum</name>
    <dbReference type="NCBI Taxonomy" id="4567"/>
    <lineage>
        <taxon>Eukaryota</taxon>
        <taxon>Viridiplantae</taxon>
        <taxon>Streptophyta</taxon>
        <taxon>Embryophyta</taxon>
        <taxon>Tracheophyta</taxon>
        <taxon>Spermatophyta</taxon>
        <taxon>Magnoliopsida</taxon>
        <taxon>Liliopsida</taxon>
        <taxon>Poales</taxon>
        <taxon>Poaceae</taxon>
        <taxon>BOP clade</taxon>
        <taxon>Pooideae</taxon>
        <taxon>Triticodae</taxon>
        <taxon>Triticeae</taxon>
        <taxon>Triticinae</taxon>
        <taxon>Triticum</taxon>
    </lineage>
</organism>
<keyword evidence="12" id="KW-1185">Reference proteome</keyword>
<evidence type="ECO:0000313" key="11">
    <source>
        <dbReference type="EMBL" id="VAH89784.1"/>
    </source>
</evidence>
<name>A0A9R0S6U2_TRITD</name>
<keyword evidence="2" id="KW-0723">Serine/threonine-protein kinase</keyword>
<proteinExistence type="predicted"/>
<dbReference type="Proteomes" id="UP000324705">
    <property type="component" value="Chromosome 4A"/>
</dbReference>
<dbReference type="InterPro" id="IPR028375">
    <property type="entry name" value="KA1/Ssp2_C"/>
</dbReference>
<dbReference type="AlphaFoldDB" id="A0A9R0S6U2"/>
<dbReference type="EMBL" id="LT934117">
    <property type="protein sequence ID" value="VAH89784.1"/>
    <property type="molecule type" value="Genomic_DNA"/>
</dbReference>
<evidence type="ECO:0000256" key="6">
    <source>
        <dbReference type="ARBA" id="ARBA00022840"/>
    </source>
</evidence>
<reference evidence="11 12" key="1">
    <citation type="submission" date="2017-09" db="EMBL/GenBank/DDBJ databases">
        <authorList>
            <consortium name="International Durum Wheat Genome Sequencing Consortium (IDWGSC)"/>
            <person name="Milanesi L."/>
        </authorList>
    </citation>
    <scope>NUCLEOTIDE SEQUENCE [LARGE SCALE GENOMIC DNA]</scope>
    <source>
        <strain evidence="12">cv. Svevo</strain>
    </source>
</reference>
<feature type="domain" description="KA1" evidence="10">
    <location>
        <begin position="92"/>
        <end position="128"/>
    </location>
</feature>
<keyword evidence="6" id="KW-0067">ATP-binding</keyword>
<keyword evidence="4" id="KW-0547">Nucleotide-binding</keyword>
<dbReference type="Gramene" id="TRITD4Av1G051430.1">
    <property type="protein sequence ID" value="TRITD4Av1G051430.1"/>
    <property type="gene ID" value="TRITD4Av1G051430"/>
</dbReference>
<dbReference type="GO" id="GO:0005524">
    <property type="term" value="F:ATP binding"/>
    <property type="evidence" value="ECO:0007669"/>
    <property type="project" value="UniProtKB-KW"/>
</dbReference>
<accession>A0A9R0S6U2</accession>
<sequence>MALHGRSFNQFTSSESASPSTRQYLPASNDSQGSGLRPYYPVETKWALGLQSRAQPREIMIEVLKALQELNVCWKKNGHYNMKCRWCPMFPQLYKTKDDKYLLDMQRVTRPQLLFLDFCAAFLTNLRVL</sequence>
<evidence type="ECO:0000313" key="12">
    <source>
        <dbReference type="Proteomes" id="UP000324705"/>
    </source>
</evidence>
<protein>
    <recommendedName>
        <fullName evidence="1">non-specific serine/threonine protein kinase</fullName>
        <ecNumber evidence="1">2.7.11.1</ecNumber>
    </recommendedName>
</protein>
<gene>
    <name evidence="11" type="ORF">TRITD_4Av1G051430</name>
</gene>